<protein>
    <submittedName>
        <fullName evidence="1">Uncharacterized protein</fullName>
    </submittedName>
</protein>
<reference evidence="1" key="1">
    <citation type="submission" date="2015-07" db="EMBL/GenBank/DDBJ databases">
        <title>Draft Genome Sequences of Anaerolinea thermolimosa IMO-1, Bellilinea caldifistulae GOMI-1, Leptolinea tardivitalis YMTK-2, Levilinea saccharolytica KIBI-1,Longilinea arvoryzae KOME-1, Previously Described as Members of the Anaerolineaceae (Chloroflexi).</title>
        <authorList>
            <person name="Sekiguchi Y."/>
            <person name="Ohashi A."/>
            <person name="Matsuura N."/>
            <person name="Tourlousse M.D."/>
        </authorList>
    </citation>
    <scope>NUCLEOTIDE SEQUENCE [LARGE SCALE GENOMIC DNA]</scope>
    <source>
        <strain evidence="1">KOME-1</strain>
    </source>
</reference>
<sequence length="750" mass="80976">MPYRRKTIAFILLTLLLVLTGPAGNLPNVVQAAPLASLPSGDSFGYVPSPASPVTLPEDVCSTGTVIFEGVDSESFSSFLDPTGFSFPFYETTATNLRVSVNGLITVTDPNTDVPEHSRLPSDVLPNGLIAPYWTNLNLATGKVCYRSFPEYLAVEWNNVETTNGIPLTFQALLYPNGNIMFQYSDPLPSATDTSIGIEDADGIFGMQLHSDETGSLPDQAILISYPTDSHAGARFIPPYSSGFLIQHVATLQITLQNIMAVDSAFRLDVNDSTPETCSWALPAEWTMTIYDGDAPLSINNGCPETAILASGEKKVLTARITSPEALDVGDYEQFSLTAFPADPAVLPSGFTPLLVSMNLQVAVPANFAQAYKDPSQAINLNRTWKDQTATTQAGNLLYYGANLAMVRTTGGNYFIVWEYKTGYSRLKGSFLGPNGQNLVSDFLITTQTTMNDEYPSLVALPDGSTSVVWIRGTTKLYLRSYSSNGAARINETPLKVSTCPRLSSPQVTALSSSKLLVVWECDRASTDIYLNIVSIANDQVSDQVVQLTQSGTAYEYYNPQILALDNGTAMVSYIRKQKTTGKIDPFVYQVVNDSGATIQAEPTPPASAAIPAQKIERDLDLLRPGTVLAGWTNGTTGTVQYTTLRGSYNNWAQDPVANLPIDFQIGAEKLSITHDSDGNGILTWLEAKKNSTLNYALVGPDDAGVCQLLTPAMIFFNGPNSVTLDTSATGQGNTSYDPFSSIYIPLVMR</sequence>
<dbReference type="Proteomes" id="UP000055060">
    <property type="component" value="Unassembled WGS sequence"/>
</dbReference>
<dbReference type="AlphaFoldDB" id="A0A0S7BNU7"/>
<evidence type="ECO:0000313" key="2">
    <source>
        <dbReference type="Proteomes" id="UP000055060"/>
    </source>
</evidence>
<accession>A0A0S7BNU7</accession>
<proteinExistence type="predicted"/>
<gene>
    <name evidence="1" type="ORF">LARV_03441</name>
</gene>
<dbReference type="EMBL" id="DF967972">
    <property type="protein sequence ID" value="GAP15649.1"/>
    <property type="molecule type" value="Genomic_DNA"/>
</dbReference>
<dbReference type="STRING" id="360412.LARV_03441"/>
<keyword evidence="2" id="KW-1185">Reference proteome</keyword>
<organism evidence="1">
    <name type="scientific">Longilinea arvoryzae</name>
    <dbReference type="NCBI Taxonomy" id="360412"/>
    <lineage>
        <taxon>Bacteria</taxon>
        <taxon>Bacillati</taxon>
        <taxon>Chloroflexota</taxon>
        <taxon>Anaerolineae</taxon>
        <taxon>Anaerolineales</taxon>
        <taxon>Anaerolineaceae</taxon>
        <taxon>Longilinea</taxon>
    </lineage>
</organism>
<dbReference type="OrthoDB" id="5377264at2"/>
<evidence type="ECO:0000313" key="1">
    <source>
        <dbReference type="EMBL" id="GAP15649.1"/>
    </source>
</evidence>
<name>A0A0S7BNU7_9CHLR</name>
<dbReference type="RefSeq" id="WP_075074815.1">
    <property type="nucleotide sequence ID" value="NZ_DF967972.1"/>
</dbReference>